<proteinExistence type="predicted"/>
<comment type="caution">
    <text evidence="5">The sequence shown here is derived from an EMBL/GenBank/DDBJ whole genome shotgun (WGS) entry which is preliminary data.</text>
</comment>
<reference evidence="5 6" key="1">
    <citation type="submission" date="2019-12" db="EMBL/GenBank/DDBJ databases">
        <title>Genomic-based taxomic classification of the family Erythrobacteraceae.</title>
        <authorList>
            <person name="Xu L."/>
        </authorList>
    </citation>
    <scope>NUCLEOTIDE SEQUENCE [LARGE SCALE GENOMIC DNA]</scope>
    <source>
        <strain evidence="5 6">MCCC 1A09965</strain>
    </source>
</reference>
<feature type="chain" id="PRO_5033048705" evidence="2">
    <location>
        <begin position="23"/>
        <end position="244"/>
    </location>
</feature>
<sequence>MNQVTNRLLLLAVLASALAACAGKTPPLATNNPDLQIITEGAMPRPTLADQPLGDDSFAVGPYDELIIDVFGLEGLTAREVTVDAGGNISVPLVGSFQVAGMTPLQIEQEMTRRLLDAYVRNPRVSVNLEVINSQLVSVDGQVKKPGLYPALGNLTLMRSVAQAEGLSEFAKMEDVVVFRTSDGRQYAALYNLAAIRRGYYQDPQIYAGDRIIVGESRSRRIFSDFLAAAPLLTAPIIAVLQNN</sequence>
<dbReference type="AlphaFoldDB" id="A0A844YF12"/>
<evidence type="ECO:0000259" key="4">
    <source>
        <dbReference type="Pfam" id="PF10531"/>
    </source>
</evidence>
<keyword evidence="6" id="KW-1185">Reference proteome</keyword>
<dbReference type="GO" id="GO:0015159">
    <property type="term" value="F:polysaccharide transmembrane transporter activity"/>
    <property type="evidence" value="ECO:0007669"/>
    <property type="project" value="InterPro"/>
</dbReference>
<name>A0A844YF12_9SPHN</name>
<accession>A0A844YF12</accession>
<dbReference type="Gene3D" id="3.30.1950.10">
    <property type="entry name" value="wza like domain"/>
    <property type="match status" value="1"/>
</dbReference>
<evidence type="ECO:0000256" key="1">
    <source>
        <dbReference type="ARBA" id="ARBA00022729"/>
    </source>
</evidence>
<organism evidence="5 6">
    <name type="scientific">Qipengyuania oceanensis</name>
    <dbReference type="NCBI Taxonomy" id="1463597"/>
    <lineage>
        <taxon>Bacteria</taxon>
        <taxon>Pseudomonadati</taxon>
        <taxon>Pseudomonadota</taxon>
        <taxon>Alphaproteobacteria</taxon>
        <taxon>Sphingomonadales</taxon>
        <taxon>Erythrobacteraceae</taxon>
        <taxon>Qipengyuania</taxon>
    </lineage>
</organism>
<feature type="domain" description="Soluble ligand binding" evidence="4">
    <location>
        <begin position="137"/>
        <end position="185"/>
    </location>
</feature>
<dbReference type="InterPro" id="IPR019554">
    <property type="entry name" value="Soluble_ligand-bd"/>
</dbReference>
<protein>
    <submittedName>
        <fullName evidence="5">Polysaccharide export protein</fullName>
    </submittedName>
</protein>
<dbReference type="InterPro" id="IPR003715">
    <property type="entry name" value="Poly_export_N"/>
</dbReference>
<evidence type="ECO:0000313" key="5">
    <source>
        <dbReference type="EMBL" id="MXO63120.1"/>
    </source>
</evidence>
<dbReference type="EMBL" id="WTYN01000001">
    <property type="protein sequence ID" value="MXO63120.1"/>
    <property type="molecule type" value="Genomic_DNA"/>
</dbReference>
<dbReference type="Pfam" id="PF10531">
    <property type="entry name" value="SLBB"/>
    <property type="match status" value="1"/>
</dbReference>
<dbReference type="Pfam" id="PF02563">
    <property type="entry name" value="Poly_export"/>
    <property type="match status" value="1"/>
</dbReference>
<dbReference type="PANTHER" id="PTHR33619">
    <property type="entry name" value="POLYSACCHARIDE EXPORT PROTEIN GFCE-RELATED"/>
    <property type="match status" value="1"/>
</dbReference>
<evidence type="ECO:0000256" key="2">
    <source>
        <dbReference type="SAM" id="SignalP"/>
    </source>
</evidence>
<dbReference type="Proteomes" id="UP000445582">
    <property type="component" value="Unassembled WGS sequence"/>
</dbReference>
<dbReference type="PANTHER" id="PTHR33619:SF3">
    <property type="entry name" value="POLYSACCHARIDE EXPORT PROTEIN GFCE-RELATED"/>
    <property type="match status" value="1"/>
</dbReference>
<feature type="signal peptide" evidence="2">
    <location>
        <begin position="1"/>
        <end position="22"/>
    </location>
</feature>
<evidence type="ECO:0000313" key="6">
    <source>
        <dbReference type="Proteomes" id="UP000445582"/>
    </source>
</evidence>
<feature type="domain" description="Polysaccharide export protein N-terminal" evidence="3">
    <location>
        <begin position="58"/>
        <end position="129"/>
    </location>
</feature>
<gene>
    <name evidence="5" type="ORF">GRI48_08860</name>
</gene>
<dbReference type="PROSITE" id="PS51257">
    <property type="entry name" value="PROKAR_LIPOPROTEIN"/>
    <property type="match status" value="1"/>
</dbReference>
<dbReference type="OrthoDB" id="8410640at2"/>
<evidence type="ECO:0000259" key="3">
    <source>
        <dbReference type="Pfam" id="PF02563"/>
    </source>
</evidence>
<dbReference type="InterPro" id="IPR049712">
    <property type="entry name" value="Poly_export"/>
</dbReference>
<keyword evidence="1 2" id="KW-0732">Signal</keyword>